<organism evidence="1 2">
    <name type="scientific">Phormidium tenue NIES-30</name>
    <dbReference type="NCBI Taxonomy" id="549789"/>
    <lineage>
        <taxon>Bacteria</taxon>
        <taxon>Bacillati</taxon>
        <taxon>Cyanobacteriota</taxon>
        <taxon>Cyanophyceae</taxon>
        <taxon>Oscillatoriophycideae</taxon>
        <taxon>Oscillatoriales</taxon>
        <taxon>Oscillatoriaceae</taxon>
        <taxon>Phormidium</taxon>
    </lineage>
</organism>
<gene>
    <name evidence="1" type="ORF">NIES30_16755</name>
</gene>
<keyword evidence="2" id="KW-1185">Reference proteome</keyword>
<dbReference type="OrthoDB" id="582937at2"/>
<dbReference type="EMBL" id="MRCG01000013">
    <property type="protein sequence ID" value="OKH46355.1"/>
    <property type="molecule type" value="Genomic_DNA"/>
</dbReference>
<sequence length="68" mass="7757">MSHYFYNLCQTLLSGAKQGFLAAFITHNHQEIEDLLFYQDCKAAKEEGFLSDQEAQEFLANLPLASKK</sequence>
<evidence type="ECO:0000313" key="1">
    <source>
        <dbReference type="EMBL" id="OKH46355.1"/>
    </source>
</evidence>
<proteinExistence type="predicted"/>
<dbReference type="AlphaFoldDB" id="A0A1U7J2I4"/>
<accession>A0A1U7J2I4</accession>
<protein>
    <submittedName>
        <fullName evidence="1">Uncharacterized protein</fullName>
    </submittedName>
</protein>
<dbReference type="Proteomes" id="UP000185557">
    <property type="component" value="Unassembled WGS sequence"/>
</dbReference>
<reference evidence="1 2" key="1">
    <citation type="submission" date="2016-11" db="EMBL/GenBank/DDBJ databases">
        <title>Draft Genome Sequences of Nine Cyanobacterial Strains from Diverse Habitats.</title>
        <authorList>
            <person name="Zhu T."/>
            <person name="Hou S."/>
            <person name="Lu X."/>
            <person name="Hess W.R."/>
        </authorList>
    </citation>
    <scope>NUCLEOTIDE SEQUENCE [LARGE SCALE GENOMIC DNA]</scope>
    <source>
        <strain evidence="1 2">NIES-30</strain>
    </source>
</reference>
<evidence type="ECO:0000313" key="2">
    <source>
        <dbReference type="Proteomes" id="UP000185557"/>
    </source>
</evidence>
<name>A0A1U7J2I4_9CYAN</name>
<dbReference type="RefSeq" id="WP_073609582.1">
    <property type="nucleotide sequence ID" value="NZ_MRCG01000013.1"/>
</dbReference>
<dbReference type="STRING" id="549789.NIES30_16755"/>
<comment type="caution">
    <text evidence="1">The sequence shown here is derived from an EMBL/GenBank/DDBJ whole genome shotgun (WGS) entry which is preliminary data.</text>
</comment>